<name>A0A4R6LLC3_9FIRM</name>
<dbReference type="OrthoDB" id="9812305at2"/>
<dbReference type="Gene3D" id="3.40.50.880">
    <property type="match status" value="1"/>
</dbReference>
<organism evidence="2 3">
    <name type="scientific">Halanaerobium saccharolyticum</name>
    <dbReference type="NCBI Taxonomy" id="43595"/>
    <lineage>
        <taxon>Bacteria</taxon>
        <taxon>Bacillati</taxon>
        <taxon>Bacillota</taxon>
        <taxon>Clostridia</taxon>
        <taxon>Halanaerobiales</taxon>
        <taxon>Halanaerobiaceae</taxon>
        <taxon>Halanaerobium</taxon>
    </lineage>
</organism>
<reference evidence="2 3" key="1">
    <citation type="submission" date="2019-03" db="EMBL/GenBank/DDBJ databases">
        <title>Subsurface microbial communities from deep shales in Ohio and West Virginia, USA.</title>
        <authorList>
            <person name="Wrighton K."/>
        </authorList>
    </citation>
    <scope>NUCLEOTIDE SEQUENCE [LARGE SCALE GENOMIC DNA]</scope>
    <source>
        <strain evidence="2 3">MA284_T2</strain>
    </source>
</reference>
<dbReference type="RefSeq" id="WP_133515491.1">
    <property type="nucleotide sequence ID" value="NZ_SNWX01000018.1"/>
</dbReference>
<dbReference type="SUPFAM" id="SSF52317">
    <property type="entry name" value="Class I glutamine amidotransferase-like"/>
    <property type="match status" value="1"/>
</dbReference>
<evidence type="ECO:0000259" key="1">
    <source>
        <dbReference type="Pfam" id="PF06283"/>
    </source>
</evidence>
<feature type="domain" description="ThuA-like" evidence="1">
    <location>
        <begin position="20"/>
        <end position="204"/>
    </location>
</feature>
<evidence type="ECO:0000313" key="2">
    <source>
        <dbReference type="EMBL" id="TDO85271.1"/>
    </source>
</evidence>
<accession>A0A4R6LLC3</accession>
<dbReference type="InterPro" id="IPR029062">
    <property type="entry name" value="Class_I_gatase-like"/>
</dbReference>
<proteinExistence type="predicted"/>
<dbReference type="Proteomes" id="UP000295064">
    <property type="component" value="Unassembled WGS sequence"/>
</dbReference>
<gene>
    <name evidence="2" type="ORF">DFR79_11837</name>
</gene>
<evidence type="ECO:0000313" key="3">
    <source>
        <dbReference type="Proteomes" id="UP000295064"/>
    </source>
</evidence>
<dbReference type="PANTHER" id="PTHR40469">
    <property type="entry name" value="SECRETED GLYCOSYL HYDROLASE"/>
    <property type="match status" value="1"/>
</dbReference>
<protein>
    <submittedName>
        <fullName evidence="2">Trehalose utilization protein</fullName>
    </submittedName>
</protein>
<dbReference type="PANTHER" id="PTHR40469:SF2">
    <property type="entry name" value="GALACTOSE-BINDING DOMAIN-LIKE SUPERFAMILY PROTEIN"/>
    <property type="match status" value="1"/>
</dbReference>
<sequence length="208" mass="24008">MKKVLALVGDYYHPSDYLKQALKMIIKNNYQLDIYSNHQEVDWEGLMKYDVLILATWGKINDPEDEAYWLDQYHEKKIDQFLAEGGKLFLVHSGTASYPKDGLFREIAGGHFIQHPEEHPQITVKAAADNSLTQGIKDFEITDEQYFMDVDPEVEIFLKAESDQFGESTAGWCKNYKKGKVIVLTPGHTLEVFEEEMMQKLINNILEL</sequence>
<dbReference type="InterPro" id="IPR029010">
    <property type="entry name" value="ThuA-like"/>
</dbReference>
<dbReference type="Pfam" id="PF06283">
    <property type="entry name" value="ThuA"/>
    <property type="match status" value="1"/>
</dbReference>
<dbReference type="EMBL" id="SNWX01000018">
    <property type="protein sequence ID" value="TDO85271.1"/>
    <property type="molecule type" value="Genomic_DNA"/>
</dbReference>
<comment type="caution">
    <text evidence="2">The sequence shown here is derived from an EMBL/GenBank/DDBJ whole genome shotgun (WGS) entry which is preliminary data.</text>
</comment>
<dbReference type="AlphaFoldDB" id="A0A4R6LLC3"/>